<dbReference type="OrthoDB" id="2426596at2"/>
<dbReference type="EMBL" id="SHKV01000001">
    <property type="protein sequence ID" value="RZU33335.1"/>
    <property type="molecule type" value="Genomic_DNA"/>
</dbReference>
<keyword evidence="3" id="KW-1185">Reference proteome</keyword>
<organism evidence="2 3">
    <name type="scientific">Blastococcus saxobsidens</name>
    <dbReference type="NCBI Taxonomy" id="138336"/>
    <lineage>
        <taxon>Bacteria</taxon>
        <taxon>Bacillati</taxon>
        <taxon>Actinomycetota</taxon>
        <taxon>Actinomycetes</taxon>
        <taxon>Geodermatophilales</taxon>
        <taxon>Geodermatophilaceae</taxon>
        <taxon>Blastococcus</taxon>
    </lineage>
</organism>
<gene>
    <name evidence="2" type="ORF">BKA19_3056</name>
</gene>
<sequence length="245" mass="26467">MQLGGLPIELDVTVGSWIADAVARAHWSTVGSLVPAGFPDFVRVLHPAYRYDGDDDVEIGWTEVAALNGTTAHPLMQWPAVTGGWEYLAEDSQPPTWDGTPAEGHLPCTLAQRMAAVLARHTTTPDRCWLGRWAGFGYDTAELRDVPRLPLPRARDVVLVRGSAGDAVRNLAPEPSEQSANIWWPTDRAWVVSTDIDLMSTYVAGSTACIADLLAAPDLEVVPAAPDDHVGHADDPVNPIPPRDQ</sequence>
<evidence type="ECO:0000313" key="2">
    <source>
        <dbReference type="EMBL" id="RZU33335.1"/>
    </source>
</evidence>
<protein>
    <submittedName>
        <fullName evidence="2">Uncharacterized protein</fullName>
    </submittedName>
</protein>
<feature type="region of interest" description="Disordered" evidence="1">
    <location>
        <begin position="225"/>
        <end position="245"/>
    </location>
</feature>
<dbReference type="Proteomes" id="UP000292507">
    <property type="component" value="Unassembled WGS sequence"/>
</dbReference>
<proteinExistence type="predicted"/>
<reference evidence="2 3" key="1">
    <citation type="submission" date="2019-02" db="EMBL/GenBank/DDBJ databases">
        <title>Sequencing the genomes of 1000 actinobacteria strains.</title>
        <authorList>
            <person name="Klenk H.-P."/>
        </authorList>
    </citation>
    <scope>NUCLEOTIDE SEQUENCE [LARGE SCALE GENOMIC DNA]</scope>
    <source>
        <strain evidence="2 3">DSM 44509</strain>
    </source>
</reference>
<comment type="caution">
    <text evidence="2">The sequence shown here is derived from an EMBL/GenBank/DDBJ whole genome shotgun (WGS) entry which is preliminary data.</text>
</comment>
<evidence type="ECO:0000256" key="1">
    <source>
        <dbReference type="SAM" id="MobiDB-lite"/>
    </source>
</evidence>
<feature type="compositionally biased region" description="Basic and acidic residues" evidence="1">
    <location>
        <begin position="226"/>
        <end position="235"/>
    </location>
</feature>
<accession>A0A4Q7YB46</accession>
<evidence type="ECO:0000313" key="3">
    <source>
        <dbReference type="Proteomes" id="UP000292507"/>
    </source>
</evidence>
<dbReference type="AlphaFoldDB" id="A0A4Q7YB46"/>
<name>A0A4Q7YB46_9ACTN</name>
<dbReference type="RefSeq" id="WP_104529844.1">
    <property type="nucleotide sequence ID" value="NZ_POQT01000035.1"/>
</dbReference>